<name>A0A0C1QKK3_9RICK</name>
<dbReference type="AlphaFoldDB" id="A0A0C1QKK3"/>
<dbReference type="STRING" id="86105.NF27_GT00040"/>
<feature type="transmembrane region" description="Helical" evidence="1">
    <location>
        <begin position="29"/>
        <end position="52"/>
    </location>
</feature>
<sequence>MSIKLRSIRDVVSYIREIFDSRNYQNITFFKVVVTSVIVIIAIWLFSSIYFANKVYNFVTERVTTLQDKASHEITTKGESLSYLGHTLIKYKDDEREAANEVYQAAQKRSRFEKQKAQEAELNRAMGVISNMTYEQAISERAHEPVLLVRYLESCNGEVYSWLPQRSLVVQTKLKVLEKYKQELATRTDWDKGEKRAKEDYIKEYGGIDPNISTSHLLKLLKEKQPEELMLESHTLNGHSDTIESLEKMHMCMNKSEEVLKALYFYWYNYAEFDDPKWNFQKLQSIANNLQLGQDLDFSVINIITEEAQRFKTIPGYRDSRPLESMREYLTKGKHKDRISLIMAFFAETNDKLAQLDPNNMGFKTNAFQFRMREYNSWKAKWDEM</sequence>
<dbReference type="RefSeq" id="WP_039458016.1">
    <property type="nucleotide sequence ID" value="NZ_JSWE01000166.1"/>
</dbReference>
<keyword evidence="3" id="KW-1185">Reference proteome</keyword>
<organism evidence="2 3">
    <name type="scientific">Candidatus Jidaibacter acanthamoebae</name>
    <dbReference type="NCBI Taxonomy" id="86105"/>
    <lineage>
        <taxon>Bacteria</taxon>
        <taxon>Pseudomonadati</taxon>
        <taxon>Pseudomonadota</taxon>
        <taxon>Alphaproteobacteria</taxon>
        <taxon>Rickettsiales</taxon>
        <taxon>Candidatus Midichloriaceae</taxon>
        <taxon>Candidatus Jidaibacter</taxon>
    </lineage>
</organism>
<evidence type="ECO:0000256" key="1">
    <source>
        <dbReference type="SAM" id="Phobius"/>
    </source>
</evidence>
<feature type="non-terminal residue" evidence="2">
    <location>
        <position position="385"/>
    </location>
</feature>
<proteinExistence type="predicted"/>
<gene>
    <name evidence="2" type="ORF">NF27_GT00040</name>
</gene>
<keyword evidence="1" id="KW-0472">Membrane</keyword>
<evidence type="ECO:0000313" key="3">
    <source>
        <dbReference type="Proteomes" id="UP000031258"/>
    </source>
</evidence>
<keyword evidence="1" id="KW-0812">Transmembrane</keyword>
<reference evidence="2 3" key="1">
    <citation type="submission" date="2014-11" db="EMBL/GenBank/DDBJ databases">
        <title>A Rickettsiales Symbiont of Amoebae With Ancient Features.</title>
        <authorList>
            <person name="Schulz F."/>
            <person name="Martijn J."/>
            <person name="Wascher F."/>
            <person name="Kostanjsek R."/>
            <person name="Ettema T.J."/>
            <person name="Horn M."/>
        </authorList>
    </citation>
    <scope>NUCLEOTIDE SEQUENCE [LARGE SCALE GENOMIC DNA]</scope>
    <source>
        <strain evidence="2 3">UWC36</strain>
    </source>
</reference>
<protein>
    <submittedName>
        <fullName evidence="2">Uncharacterized protein</fullName>
    </submittedName>
</protein>
<dbReference type="Proteomes" id="UP000031258">
    <property type="component" value="Unassembled WGS sequence"/>
</dbReference>
<comment type="caution">
    <text evidence="2">The sequence shown here is derived from an EMBL/GenBank/DDBJ whole genome shotgun (WGS) entry which is preliminary data.</text>
</comment>
<dbReference type="EMBL" id="JSWE01000166">
    <property type="protein sequence ID" value="KIE04668.1"/>
    <property type="molecule type" value="Genomic_DNA"/>
</dbReference>
<keyword evidence="1" id="KW-1133">Transmembrane helix</keyword>
<evidence type="ECO:0000313" key="2">
    <source>
        <dbReference type="EMBL" id="KIE04668.1"/>
    </source>
</evidence>
<accession>A0A0C1QKK3</accession>